<dbReference type="EMBL" id="PFCO01000003">
    <property type="protein sequence ID" value="PIR69721.1"/>
    <property type="molecule type" value="Genomic_DNA"/>
</dbReference>
<name>A0A2H0TDV0_9BACT</name>
<sequence length="167" mass="18428">MYVVVFVGNTVWLPESDLEPLHPFVAEHEVALLDDQVSTELFPWLITPGFAEIETVGRFLCTFTVTLSVATPPVTPVQVSVYVCWFERLPVDCEPEVPNHPFGDTEQLAAFEDVQLIVAELFSEIVIDESLPFALMSAVGPTEVTVTVTLSDACPALFEQVIVYVVV</sequence>
<reference evidence="2" key="1">
    <citation type="submission" date="2017-09" db="EMBL/GenBank/DDBJ databases">
        <title>Depth-based differentiation of microbial function through sediment-hosted aquifers and enrichment of novel symbionts in the deep terrestrial subsurface.</title>
        <authorList>
            <person name="Probst A.J."/>
            <person name="Ladd B."/>
            <person name="Jarett J.K."/>
            <person name="Geller-Mcgrath D.E."/>
            <person name="Sieber C.M.K."/>
            <person name="Emerson J.B."/>
            <person name="Anantharaman K."/>
            <person name="Thomas B.C."/>
            <person name="Malmstrom R."/>
            <person name="Stieglmeier M."/>
            <person name="Klingl A."/>
            <person name="Woyke T."/>
            <person name="Ryan C.M."/>
            <person name="Banfield J.F."/>
        </authorList>
    </citation>
    <scope>NUCLEOTIDE SEQUENCE [LARGE SCALE GENOMIC DNA]</scope>
</reference>
<accession>A0A2H0TDV0</accession>
<organism evidence="1 2">
    <name type="scientific">Candidatus Niyogibacteria bacterium CG10_big_fil_rev_8_21_14_0_10_46_36</name>
    <dbReference type="NCBI Taxonomy" id="1974726"/>
    <lineage>
        <taxon>Bacteria</taxon>
        <taxon>Candidatus Niyogiibacteriota</taxon>
    </lineage>
</organism>
<proteinExistence type="predicted"/>
<evidence type="ECO:0000313" key="2">
    <source>
        <dbReference type="Proteomes" id="UP000231503"/>
    </source>
</evidence>
<gene>
    <name evidence="1" type="ORF">COU47_01395</name>
</gene>
<comment type="caution">
    <text evidence="1">The sequence shown here is derived from an EMBL/GenBank/DDBJ whole genome shotgun (WGS) entry which is preliminary data.</text>
</comment>
<evidence type="ECO:0000313" key="1">
    <source>
        <dbReference type="EMBL" id="PIR69721.1"/>
    </source>
</evidence>
<protein>
    <submittedName>
        <fullName evidence="1">Uncharacterized protein</fullName>
    </submittedName>
</protein>
<dbReference type="AlphaFoldDB" id="A0A2H0TDV0"/>
<dbReference type="Proteomes" id="UP000231503">
    <property type="component" value="Unassembled WGS sequence"/>
</dbReference>